<keyword evidence="2" id="KW-1185">Reference proteome</keyword>
<dbReference type="RefSeq" id="WP_005982794.1">
    <property type="nucleotide sequence ID" value="NC_016629.1"/>
</dbReference>
<evidence type="ECO:0000313" key="2">
    <source>
        <dbReference type="Proteomes" id="UP000007844"/>
    </source>
</evidence>
<gene>
    <name evidence="1" type="ORF">Desaf_1137</name>
</gene>
<dbReference type="KEGG" id="daf:Desaf_1137"/>
<sequence>MTHFNGVPIPITVECYAGHRGEEVPRRFHVGGMAVEVEEVLDRWLAPDHRYFKVRDPDGHVWILRRDDEADLWELHMYKHAGQP</sequence>
<dbReference type="STRING" id="690850.Desaf_1137"/>
<dbReference type="eggNOG" id="ENOG50333U5">
    <property type="taxonomic scope" value="Bacteria"/>
</dbReference>
<dbReference type="Proteomes" id="UP000007844">
    <property type="component" value="Chromosome"/>
</dbReference>
<reference evidence="1 2" key="1">
    <citation type="journal article" date="2011" name="J. Bacteriol.">
        <title>Genome sequence of the mercury-methylating and pleomorphic Desulfovibrio africanus Strain Walvis Bay.</title>
        <authorList>
            <person name="Brown S.D."/>
            <person name="Wall J.D."/>
            <person name="Kucken A.M."/>
            <person name="Gilmour C.C."/>
            <person name="Podar M."/>
            <person name="Brandt C.C."/>
            <person name="Teshima H."/>
            <person name="Detter J.C."/>
            <person name="Han C.S."/>
            <person name="Land M.L."/>
            <person name="Lucas S."/>
            <person name="Han J."/>
            <person name="Pennacchio L."/>
            <person name="Nolan M."/>
            <person name="Pitluck S."/>
            <person name="Woyke T."/>
            <person name="Goodwin L."/>
            <person name="Palumbo A.V."/>
            <person name="Elias D.A."/>
        </authorList>
    </citation>
    <scope>NUCLEOTIDE SEQUENCE [LARGE SCALE GENOMIC DNA]</scope>
    <source>
        <strain evidence="1 2">Walvis Bay</strain>
    </source>
</reference>
<evidence type="ECO:0000313" key="1">
    <source>
        <dbReference type="EMBL" id="EGJ49480.1"/>
    </source>
</evidence>
<dbReference type="AlphaFoldDB" id="F3YXN6"/>
<dbReference type="EMBL" id="CP003221">
    <property type="protein sequence ID" value="EGJ49480.1"/>
    <property type="molecule type" value="Genomic_DNA"/>
</dbReference>
<evidence type="ECO:0008006" key="3">
    <source>
        <dbReference type="Google" id="ProtNLM"/>
    </source>
</evidence>
<name>F3YXN6_DESAF</name>
<accession>F3YXN6</accession>
<dbReference type="HOGENOM" id="CLU_187647_0_0_7"/>
<protein>
    <recommendedName>
        <fullName evidence="3">Cytoplasmic protein</fullName>
    </recommendedName>
</protein>
<proteinExistence type="predicted"/>
<organism evidence="1 2">
    <name type="scientific">Desulfocurvibacter africanus subsp. africanus str. Walvis Bay</name>
    <dbReference type="NCBI Taxonomy" id="690850"/>
    <lineage>
        <taxon>Bacteria</taxon>
        <taxon>Pseudomonadati</taxon>
        <taxon>Thermodesulfobacteriota</taxon>
        <taxon>Desulfovibrionia</taxon>
        <taxon>Desulfovibrionales</taxon>
        <taxon>Desulfovibrionaceae</taxon>
        <taxon>Desulfocurvibacter</taxon>
    </lineage>
</organism>